<keyword evidence="4" id="KW-0408">Iron</keyword>
<dbReference type="Gene3D" id="2.102.10.10">
    <property type="entry name" value="Rieske [2Fe-2S] iron-sulphur domain"/>
    <property type="match status" value="1"/>
</dbReference>
<evidence type="ECO:0000256" key="3">
    <source>
        <dbReference type="ARBA" id="ARBA00023002"/>
    </source>
</evidence>
<dbReference type="PATRIC" id="fig|1331060.3.peg.3227"/>
<keyword evidence="3" id="KW-0560">Oxidoreductase</keyword>
<dbReference type="GO" id="GO:0046872">
    <property type="term" value="F:metal ion binding"/>
    <property type="evidence" value="ECO:0007669"/>
    <property type="project" value="UniProtKB-KW"/>
</dbReference>
<proteinExistence type="predicted"/>
<protein>
    <recommendedName>
        <fullName evidence="6">Rieske domain-containing protein</fullName>
    </recommendedName>
</protein>
<dbReference type="PANTHER" id="PTHR21266:SF60">
    <property type="entry name" value="3-KETOSTEROID-9-ALPHA-MONOOXYGENASE, OXYGENASE COMPONENT"/>
    <property type="match status" value="1"/>
</dbReference>
<dbReference type="AlphaFoldDB" id="T0HAQ2"/>
<dbReference type="Pfam" id="PF19112">
    <property type="entry name" value="VanA_C"/>
    <property type="match status" value="1"/>
</dbReference>
<organism evidence="7 8">
    <name type="scientific">Sphingobium lactosutens DS20</name>
    <dbReference type="NCBI Taxonomy" id="1331060"/>
    <lineage>
        <taxon>Bacteria</taxon>
        <taxon>Pseudomonadati</taxon>
        <taxon>Pseudomonadota</taxon>
        <taxon>Alphaproteobacteria</taxon>
        <taxon>Sphingomonadales</taxon>
        <taxon>Sphingomonadaceae</taxon>
        <taxon>Sphingobium</taxon>
    </lineage>
</organism>
<evidence type="ECO:0000256" key="2">
    <source>
        <dbReference type="ARBA" id="ARBA00022723"/>
    </source>
</evidence>
<reference evidence="7 8" key="1">
    <citation type="journal article" date="2013" name="Genome Announc.">
        <title>Draft Genome Sequence of Sphingobium lactosutens Strain DS20T, Isolated from a Hexachlorocyclohexane Dumpsite.</title>
        <authorList>
            <person name="Kumar R."/>
            <person name="Dwivedi V."/>
            <person name="Negi V."/>
            <person name="Khurana J.P."/>
            <person name="Lal R."/>
        </authorList>
    </citation>
    <scope>NUCLEOTIDE SEQUENCE [LARGE SCALE GENOMIC DNA]</scope>
    <source>
        <strain evidence="7 8">DS20</strain>
    </source>
</reference>
<dbReference type="GO" id="GO:0016491">
    <property type="term" value="F:oxidoreductase activity"/>
    <property type="evidence" value="ECO:0007669"/>
    <property type="project" value="UniProtKB-KW"/>
</dbReference>
<evidence type="ECO:0000259" key="6">
    <source>
        <dbReference type="PROSITE" id="PS51296"/>
    </source>
</evidence>
<dbReference type="OrthoDB" id="9800776at2"/>
<evidence type="ECO:0000313" key="8">
    <source>
        <dbReference type="Proteomes" id="UP000015531"/>
    </source>
</evidence>
<evidence type="ECO:0000313" key="7">
    <source>
        <dbReference type="EMBL" id="EQB13391.1"/>
    </source>
</evidence>
<evidence type="ECO:0000256" key="5">
    <source>
        <dbReference type="ARBA" id="ARBA00023014"/>
    </source>
</evidence>
<dbReference type="InterPro" id="IPR036922">
    <property type="entry name" value="Rieske_2Fe-2S_sf"/>
</dbReference>
<dbReference type="InterPro" id="IPR050584">
    <property type="entry name" value="Cholesterol_7-desaturase"/>
</dbReference>
<comment type="caution">
    <text evidence="7">The sequence shown here is derived from an EMBL/GenBank/DDBJ whole genome shotgun (WGS) entry which is preliminary data.</text>
</comment>
<keyword evidence="5" id="KW-0411">Iron-sulfur</keyword>
<dbReference type="Proteomes" id="UP000015531">
    <property type="component" value="Unassembled WGS sequence"/>
</dbReference>
<dbReference type="PROSITE" id="PS51296">
    <property type="entry name" value="RIESKE"/>
    <property type="match status" value="1"/>
</dbReference>
<dbReference type="PANTHER" id="PTHR21266">
    <property type="entry name" value="IRON-SULFUR DOMAIN CONTAINING PROTEIN"/>
    <property type="match status" value="1"/>
</dbReference>
<keyword evidence="2" id="KW-0479">Metal-binding</keyword>
<dbReference type="SUPFAM" id="SSF55961">
    <property type="entry name" value="Bet v1-like"/>
    <property type="match status" value="1"/>
</dbReference>
<dbReference type="Pfam" id="PF00355">
    <property type="entry name" value="Rieske"/>
    <property type="match status" value="1"/>
</dbReference>
<dbReference type="SUPFAM" id="SSF50022">
    <property type="entry name" value="ISP domain"/>
    <property type="match status" value="1"/>
</dbReference>
<dbReference type="InterPro" id="IPR017941">
    <property type="entry name" value="Rieske_2Fe-2S"/>
</dbReference>
<sequence>MTFLRNAWYPAGWSDEIAEKPLGRSLLNEPVLLFRAEDGEPVAMSDRCPHRFAPLHLGRVCGSAIECGYHGLVFDRNGHCIANPHGDRSVPKVQLKTYPVVDRGGVLWIWMGDPSRASVDDIIDTEFMVSPDFKPVAGYLLVDANYRLIIDNLMDLTHASYIHRGGLSSEEYGGDNLHHRFHQNGISVHSDYDFRNVPPSPQLKPFFPRDRTDVRAYMHLTAPSSLYLDFRMSEVNGDPEQGVRLPSLHLLCPATDNSTHYFYAIARNVALDDPDADEAIRQTTRQAFMEEDEPMIRACSSMMGGADLLEMKPVILKTDVAAVRARMLLDKLIRAENNMIEAA</sequence>
<dbReference type="RefSeq" id="WP_021226968.1">
    <property type="nucleotide sequence ID" value="NZ_ATDP01000097.1"/>
</dbReference>
<dbReference type="GO" id="GO:0051537">
    <property type="term" value="F:2 iron, 2 sulfur cluster binding"/>
    <property type="evidence" value="ECO:0007669"/>
    <property type="project" value="UniProtKB-KW"/>
</dbReference>
<dbReference type="eggNOG" id="COG4638">
    <property type="taxonomic scope" value="Bacteria"/>
</dbReference>
<evidence type="ECO:0000256" key="4">
    <source>
        <dbReference type="ARBA" id="ARBA00023004"/>
    </source>
</evidence>
<accession>T0HAQ2</accession>
<keyword evidence="1" id="KW-0001">2Fe-2S</keyword>
<name>T0HAQ2_9SPHN</name>
<keyword evidence="8" id="KW-1185">Reference proteome</keyword>
<dbReference type="InterPro" id="IPR044043">
    <property type="entry name" value="VanA_C_cat"/>
</dbReference>
<feature type="domain" description="Rieske" evidence="6">
    <location>
        <begin position="8"/>
        <end position="109"/>
    </location>
</feature>
<evidence type="ECO:0000256" key="1">
    <source>
        <dbReference type="ARBA" id="ARBA00022714"/>
    </source>
</evidence>
<dbReference type="EMBL" id="ATDP01000097">
    <property type="protein sequence ID" value="EQB13391.1"/>
    <property type="molecule type" value="Genomic_DNA"/>
</dbReference>
<dbReference type="Gene3D" id="3.90.380.10">
    <property type="entry name" value="Naphthalene 1,2-dioxygenase Alpha Subunit, Chain A, domain 1"/>
    <property type="match status" value="1"/>
</dbReference>
<gene>
    <name evidence="7" type="ORF">RLDS_16795</name>
</gene>